<proteinExistence type="predicted"/>
<dbReference type="InterPro" id="IPR003781">
    <property type="entry name" value="CoA-bd"/>
</dbReference>
<dbReference type="RefSeq" id="WP_092119402.1">
    <property type="nucleotide sequence ID" value="NZ_FMXO01000007.1"/>
</dbReference>
<feature type="domain" description="CoA-binding" evidence="1">
    <location>
        <begin position="11"/>
        <end position="105"/>
    </location>
</feature>
<sequence>MLHLSELAARLAQVKTIAVVGAKDVPGRPVDRVGRYLIGRGFKIFPVHPVRRDVWGLPTYARLIDIPEPIDLVDVFRAPQFCAEHAREVLELNPLPAIFWMQSGISNAEARTLLQAAGVFVVEDLCLMIEHQHL</sequence>
<dbReference type="AlphaFoldDB" id="A0A1G6CCB4"/>
<dbReference type="STRING" id="617002.SAMN05660653_01474"/>
<dbReference type="EMBL" id="FMXO01000007">
    <property type="protein sequence ID" value="SDB30401.1"/>
    <property type="molecule type" value="Genomic_DNA"/>
</dbReference>
<dbReference type="PANTHER" id="PTHR33303">
    <property type="entry name" value="CYTOPLASMIC PROTEIN-RELATED"/>
    <property type="match status" value="1"/>
</dbReference>
<evidence type="ECO:0000313" key="2">
    <source>
        <dbReference type="EMBL" id="SDB30401.1"/>
    </source>
</evidence>
<dbReference type="OrthoDB" id="9804695at2"/>
<dbReference type="Pfam" id="PF13380">
    <property type="entry name" value="CoA_binding_2"/>
    <property type="match status" value="1"/>
</dbReference>
<gene>
    <name evidence="2" type="ORF">SAMN05660653_01474</name>
</gene>
<protein>
    <recommendedName>
        <fullName evidence="1">CoA-binding domain-containing protein</fullName>
    </recommendedName>
</protein>
<evidence type="ECO:0000259" key="1">
    <source>
        <dbReference type="SMART" id="SM00881"/>
    </source>
</evidence>
<dbReference type="PANTHER" id="PTHR33303:SF2">
    <property type="entry name" value="COA-BINDING DOMAIN-CONTAINING PROTEIN"/>
    <property type="match status" value="1"/>
</dbReference>
<name>A0A1G6CCB4_9BACT</name>
<accession>A0A1G6CCB4</accession>
<dbReference type="Gene3D" id="3.40.50.720">
    <property type="entry name" value="NAD(P)-binding Rossmann-like Domain"/>
    <property type="match status" value="1"/>
</dbReference>
<dbReference type="SUPFAM" id="SSF51735">
    <property type="entry name" value="NAD(P)-binding Rossmann-fold domains"/>
    <property type="match status" value="1"/>
</dbReference>
<reference evidence="2 3" key="1">
    <citation type="submission" date="2016-10" db="EMBL/GenBank/DDBJ databases">
        <authorList>
            <person name="de Groot N.N."/>
        </authorList>
    </citation>
    <scope>NUCLEOTIDE SEQUENCE [LARGE SCALE GENOMIC DNA]</scope>
    <source>
        <strain evidence="2 3">ASO4-2</strain>
    </source>
</reference>
<dbReference type="SMART" id="SM00881">
    <property type="entry name" value="CoA_binding"/>
    <property type="match status" value="1"/>
</dbReference>
<dbReference type="InterPro" id="IPR036291">
    <property type="entry name" value="NAD(P)-bd_dom_sf"/>
</dbReference>
<dbReference type="Proteomes" id="UP000198771">
    <property type="component" value="Unassembled WGS sequence"/>
</dbReference>
<evidence type="ECO:0000313" key="3">
    <source>
        <dbReference type="Proteomes" id="UP000198771"/>
    </source>
</evidence>
<keyword evidence="3" id="KW-1185">Reference proteome</keyword>
<organism evidence="2 3">
    <name type="scientific">Desulfonatronum thiosulfatophilum</name>
    <dbReference type="NCBI Taxonomy" id="617002"/>
    <lineage>
        <taxon>Bacteria</taxon>
        <taxon>Pseudomonadati</taxon>
        <taxon>Thermodesulfobacteriota</taxon>
        <taxon>Desulfovibrionia</taxon>
        <taxon>Desulfovibrionales</taxon>
        <taxon>Desulfonatronaceae</taxon>
        <taxon>Desulfonatronum</taxon>
    </lineage>
</organism>